<proteinExistence type="inferred from homology"/>
<dbReference type="PANTHER" id="PTHR35861">
    <property type="match status" value="1"/>
</dbReference>
<dbReference type="InterPro" id="IPR052042">
    <property type="entry name" value="Tail_sheath_structural"/>
</dbReference>
<dbReference type="Pfam" id="PF04984">
    <property type="entry name" value="Phage_sheath_1"/>
    <property type="match status" value="1"/>
</dbReference>
<dbReference type="InterPro" id="IPR020287">
    <property type="entry name" value="Tail_sheath_C"/>
</dbReference>
<dbReference type="Gene3D" id="3.40.50.11780">
    <property type="match status" value="2"/>
</dbReference>
<reference evidence="4" key="1">
    <citation type="submission" date="2020-11" db="EMBL/GenBank/DDBJ databases">
        <authorList>
            <person name="Konstantinou D."/>
            <person name="Gkelis S."/>
            <person name="Popin R."/>
            <person name="Fewer D."/>
            <person name="Sivonen K."/>
        </authorList>
    </citation>
    <scope>NUCLEOTIDE SEQUENCE</scope>
    <source>
        <strain evidence="4">TAU-MAC 1115</strain>
    </source>
</reference>
<comment type="caution">
    <text evidence="4">The sequence shown here is derived from an EMBL/GenBank/DDBJ whole genome shotgun (WGS) entry which is preliminary data.</text>
</comment>
<name>A0A947DEP4_9CYAN</name>
<dbReference type="AlphaFoldDB" id="A0A947DEP4"/>
<evidence type="ECO:0000259" key="2">
    <source>
        <dbReference type="Pfam" id="PF04984"/>
    </source>
</evidence>
<accession>A0A947DEP4</accession>
<sequence>MALDYFAPGVYVEEVDRGSRPIEGVSLSVAGFIGFTEDVRGDAELFEPMLVTNWAQYLEFFSKPGSDGFTDYGAYLPFAVQGWFMNGGGRCWVTSIGTQLPGSPQPTAAENATKMLTSSGKPSLSCYLKETPAEAGAPLALPSSLGRLAVTVANGEPKPLAEDAPEDAEPPLNNGEYFTVVVSRGKEELEKYEHLTMNPEVDTVLADYAVTVLEASDYITIENISQSGQPLSRRPANGAYEIAPPPYVGTPERFNRDLQGARDDRTGIQGLYEIDEVSMVACPDLLLAYERGLIDIDQVHGVMEMMLSMCENSFPGPAYRMAVIDPPPVKPGKSMDPVAPNRQRPADVAKWLSLFNRRSMFGATYYPWIKVANPRDGGRPKLVPPSGHMMGIWCRTDESRGVFKAPANETPRGVIGLAYETNMREQELLNPLGINCIRNFASYNRGLKVWGARTLVEPDNVQWRYISVRRLLSYIEKSIEIGTQWVVFEPNDQDLWARVTRTVSNFLERLWREGALMGGAPAESFYVKCDGELNTHDTIMLGRLYVEVGVCPVRPAEFVIFRISQWAPNQ</sequence>
<dbReference type="EMBL" id="JADOES010000004">
    <property type="protein sequence ID" value="MBT9314511.1"/>
    <property type="molecule type" value="Genomic_DNA"/>
</dbReference>
<feature type="domain" description="Tail sheath protein subtilisin-like" evidence="2">
    <location>
        <begin position="351"/>
        <end position="455"/>
    </location>
</feature>
<evidence type="ECO:0000256" key="1">
    <source>
        <dbReference type="ARBA" id="ARBA00008005"/>
    </source>
</evidence>
<feature type="domain" description="Tail sheath protein C-terminal" evidence="3">
    <location>
        <begin position="460"/>
        <end position="564"/>
    </location>
</feature>
<gene>
    <name evidence="4" type="ORF">IXB50_03630</name>
</gene>
<dbReference type="InterPro" id="IPR035089">
    <property type="entry name" value="Phage_sheath_subtilisin"/>
</dbReference>
<organism evidence="4 5">
    <name type="scientific">Leptothoe spongobia TAU-MAC 1115</name>
    <dbReference type="NCBI Taxonomy" id="1967444"/>
    <lineage>
        <taxon>Bacteria</taxon>
        <taxon>Bacillati</taxon>
        <taxon>Cyanobacteriota</taxon>
        <taxon>Cyanophyceae</taxon>
        <taxon>Nodosilineales</taxon>
        <taxon>Cymatolegaceae</taxon>
        <taxon>Leptothoe</taxon>
        <taxon>Leptothoe spongobia</taxon>
    </lineage>
</organism>
<dbReference type="PANTHER" id="PTHR35861:SF1">
    <property type="entry name" value="PHAGE TAIL SHEATH PROTEIN"/>
    <property type="match status" value="1"/>
</dbReference>
<reference evidence="4" key="2">
    <citation type="journal article" date="2021" name="Mar. Drugs">
        <title>Genome Reduction and Secondary Metabolism of the Marine Sponge-Associated Cyanobacterium Leptothoe.</title>
        <authorList>
            <person name="Konstantinou D."/>
            <person name="Popin R.V."/>
            <person name="Fewer D.P."/>
            <person name="Sivonen K."/>
            <person name="Gkelis S."/>
        </authorList>
    </citation>
    <scope>NUCLEOTIDE SEQUENCE</scope>
    <source>
        <strain evidence="4">TAU-MAC 1115</strain>
    </source>
</reference>
<evidence type="ECO:0000259" key="3">
    <source>
        <dbReference type="Pfam" id="PF17482"/>
    </source>
</evidence>
<protein>
    <submittedName>
        <fullName evidence="4">Phage tail sheath family protein</fullName>
    </submittedName>
</protein>
<comment type="similarity">
    <text evidence="1">Belongs to the myoviridae tail sheath protein family.</text>
</comment>
<evidence type="ECO:0000313" key="5">
    <source>
        <dbReference type="Proteomes" id="UP000717364"/>
    </source>
</evidence>
<dbReference type="Pfam" id="PF17482">
    <property type="entry name" value="Phage_sheath_1C"/>
    <property type="match status" value="1"/>
</dbReference>
<evidence type="ECO:0000313" key="4">
    <source>
        <dbReference type="EMBL" id="MBT9314511.1"/>
    </source>
</evidence>
<keyword evidence="5" id="KW-1185">Reference proteome</keyword>
<dbReference type="RefSeq" id="WP_215607577.1">
    <property type="nucleotide sequence ID" value="NZ_JADOES010000004.1"/>
</dbReference>
<dbReference type="Proteomes" id="UP000717364">
    <property type="component" value="Unassembled WGS sequence"/>
</dbReference>